<dbReference type="PANTHER" id="PTHR48476">
    <property type="entry name" value="SHORT-CHAIN DEHYDROGENASE TIC 32, CHLOROPLASTIC-LIKE"/>
    <property type="match status" value="1"/>
</dbReference>
<dbReference type="InterPro" id="IPR055280">
    <property type="entry name" value="TIC32"/>
</dbReference>
<organism evidence="2 3">
    <name type="scientific">Stephania yunnanensis</name>
    <dbReference type="NCBI Taxonomy" id="152371"/>
    <lineage>
        <taxon>Eukaryota</taxon>
        <taxon>Viridiplantae</taxon>
        <taxon>Streptophyta</taxon>
        <taxon>Embryophyta</taxon>
        <taxon>Tracheophyta</taxon>
        <taxon>Spermatophyta</taxon>
        <taxon>Magnoliopsida</taxon>
        <taxon>Ranunculales</taxon>
        <taxon>Menispermaceae</taxon>
        <taxon>Menispermoideae</taxon>
        <taxon>Cissampelideae</taxon>
        <taxon>Stephania</taxon>
    </lineage>
</organism>
<evidence type="ECO:0000256" key="1">
    <source>
        <dbReference type="RuleBase" id="RU000363"/>
    </source>
</evidence>
<evidence type="ECO:0000313" key="3">
    <source>
        <dbReference type="Proteomes" id="UP001420932"/>
    </source>
</evidence>
<comment type="caution">
    <text evidence="2">The sequence shown here is derived from an EMBL/GenBank/DDBJ whole genome shotgun (WGS) entry which is preliminary data.</text>
</comment>
<dbReference type="PANTHER" id="PTHR48476:SF1">
    <property type="entry name" value="SHORT-CHAIN DEHYDROGENASE TIC 32, CHLOROPLASTIC-LIKE"/>
    <property type="match status" value="1"/>
</dbReference>
<proteinExistence type="inferred from homology"/>
<gene>
    <name evidence="2" type="ORF">Syun_013187</name>
</gene>
<dbReference type="Proteomes" id="UP001420932">
    <property type="component" value="Unassembled WGS sequence"/>
</dbReference>
<keyword evidence="3" id="KW-1185">Reference proteome</keyword>
<dbReference type="SUPFAM" id="SSF51735">
    <property type="entry name" value="NAD(P)-binding Rossmann-fold domains"/>
    <property type="match status" value="1"/>
</dbReference>
<sequence>MRFFGKKSPLGFSSSSTAEEVTQGVDGTGLTAIVTGAASGIGAETARVLALSGVHVVIGDLNFAVAMDVKAAIVKKLPHAKVDVLELDLSSMASIREFVLEFHSLNLPLNVLINNAGILSLHQFMLSKDNLEQHFAVNYLGHFLLIDLLLEKMETTAIHSKIEGRIVNVSSIGHYMTYREGIRFDKINEESSYSGFRAYGQSKLAVILHSNELARRLEERGMQITSNSLCPGFVSNTNIFRLPTLLWGLHLFKFLTKNVQQGAATTCYVALHPQVKGVSGQFYRNCDIAETSSQAQDQELAKKLWDYSTSLIH</sequence>
<name>A0AAP0K0V1_9MAGN</name>
<dbReference type="PRINTS" id="PR00080">
    <property type="entry name" value="SDRFAMILY"/>
</dbReference>
<reference evidence="2 3" key="1">
    <citation type="submission" date="2024-01" db="EMBL/GenBank/DDBJ databases">
        <title>Genome assemblies of Stephania.</title>
        <authorList>
            <person name="Yang L."/>
        </authorList>
    </citation>
    <scope>NUCLEOTIDE SEQUENCE [LARGE SCALE GENOMIC DNA]</scope>
    <source>
        <strain evidence="2">YNDBR</strain>
        <tissue evidence="2">Leaf</tissue>
    </source>
</reference>
<dbReference type="InterPro" id="IPR036291">
    <property type="entry name" value="NAD(P)-bd_dom_sf"/>
</dbReference>
<dbReference type="EMBL" id="JBBNAF010000005">
    <property type="protein sequence ID" value="KAK9143787.1"/>
    <property type="molecule type" value="Genomic_DNA"/>
</dbReference>
<dbReference type="InterPro" id="IPR002347">
    <property type="entry name" value="SDR_fam"/>
</dbReference>
<dbReference type="PRINTS" id="PR00081">
    <property type="entry name" value="GDHRDH"/>
</dbReference>
<accession>A0AAP0K0V1</accession>
<dbReference type="AlphaFoldDB" id="A0AAP0K0V1"/>
<dbReference type="CDD" id="cd05327">
    <property type="entry name" value="retinol-DH_like_SDR_c_like"/>
    <property type="match status" value="1"/>
</dbReference>
<evidence type="ECO:0008006" key="4">
    <source>
        <dbReference type="Google" id="ProtNLM"/>
    </source>
</evidence>
<protein>
    <recommendedName>
        <fullName evidence="4">Short-chain dehydrogenase TIC 32, chloroplastic-like</fullName>
    </recommendedName>
</protein>
<comment type="similarity">
    <text evidence="1">Belongs to the short-chain dehydrogenases/reductases (SDR) family.</text>
</comment>
<evidence type="ECO:0000313" key="2">
    <source>
        <dbReference type="EMBL" id="KAK9143787.1"/>
    </source>
</evidence>
<dbReference type="Pfam" id="PF00106">
    <property type="entry name" value="adh_short"/>
    <property type="match status" value="1"/>
</dbReference>
<dbReference type="Gene3D" id="3.40.50.720">
    <property type="entry name" value="NAD(P)-binding Rossmann-like Domain"/>
    <property type="match status" value="1"/>
</dbReference>